<proteinExistence type="predicted"/>
<feature type="transmembrane region" description="Helical" evidence="1">
    <location>
        <begin position="51"/>
        <end position="74"/>
    </location>
</feature>
<evidence type="ECO:0000313" key="2">
    <source>
        <dbReference type="EMBL" id="MCW1886867.1"/>
    </source>
</evidence>
<feature type="transmembrane region" description="Helical" evidence="1">
    <location>
        <begin position="86"/>
        <end position="105"/>
    </location>
</feature>
<accession>A0ABT3FTV7</accession>
<organism evidence="2 3">
    <name type="scientific">Luteolibacter flavescens</name>
    <dbReference type="NCBI Taxonomy" id="1859460"/>
    <lineage>
        <taxon>Bacteria</taxon>
        <taxon>Pseudomonadati</taxon>
        <taxon>Verrucomicrobiota</taxon>
        <taxon>Verrucomicrobiia</taxon>
        <taxon>Verrucomicrobiales</taxon>
        <taxon>Verrucomicrobiaceae</taxon>
        <taxon>Luteolibacter</taxon>
    </lineage>
</organism>
<dbReference type="Proteomes" id="UP001207930">
    <property type="component" value="Unassembled WGS sequence"/>
</dbReference>
<keyword evidence="1" id="KW-1133">Transmembrane helix</keyword>
<sequence length="138" mass="15103">MKLDPADVFGSAMSGVFARAALAWLAVWLGLVFATLKFASLEAFLLLPATILMGVLWGGLWALVTFPILCFLGYRAVRFVARGEGNWWEELCILLLLSSAVLLPITKVSLAHFVVGWFAVFWLVSLAKGSAGEEERAR</sequence>
<keyword evidence="1" id="KW-0812">Transmembrane</keyword>
<dbReference type="RefSeq" id="WP_264502820.1">
    <property type="nucleotide sequence ID" value="NZ_JAPDDS010000012.1"/>
</dbReference>
<feature type="transmembrane region" description="Helical" evidence="1">
    <location>
        <begin position="21"/>
        <end position="39"/>
    </location>
</feature>
<keyword evidence="3" id="KW-1185">Reference proteome</keyword>
<name>A0ABT3FTV7_9BACT</name>
<dbReference type="EMBL" id="JAPDDS010000012">
    <property type="protein sequence ID" value="MCW1886867.1"/>
    <property type="molecule type" value="Genomic_DNA"/>
</dbReference>
<reference evidence="2 3" key="1">
    <citation type="submission" date="2022-10" db="EMBL/GenBank/DDBJ databases">
        <title>Luteolibacter flavescens strain MCCC 1K03193, whole genome shotgun sequencing project.</title>
        <authorList>
            <person name="Zhao G."/>
            <person name="Shen L."/>
        </authorList>
    </citation>
    <scope>NUCLEOTIDE SEQUENCE [LARGE SCALE GENOMIC DNA]</scope>
    <source>
        <strain evidence="2 3">MCCC 1K03193</strain>
    </source>
</reference>
<evidence type="ECO:0000256" key="1">
    <source>
        <dbReference type="SAM" id="Phobius"/>
    </source>
</evidence>
<gene>
    <name evidence="2" type="ORF">OKA04_19160</name>
</gene>
<evidence type="ECO:0000313" key="3">
    <source>
        <dbReference type="Proteomes" id="UP001207930"/>
    </source>
</evidence>
<keyword evidence="1" id="KW-0472">Membrane</keyword>
<comment type="caution">
    <text evidence="2">The sequence shown here is derived from an EMBL/GenBank/DDBJ whole genome shotgun (WGS) entry which is preliminary data.</text>
</comment>
<protein>
    <submittedName>
        <fullName evidence="2">Uncharacterized protein</fullName>
    </submittedName>
</protein>